<organism evidence="3 4">
    <name type="scientific">Tsukamurella paurometabola (strain ATCC 8368 / DSM 20162 / CCUG 35730 / CIP 100753 / JCM 10117 / KCTC 9821 / NBRC 16120 / NCIMB 702349 / NCTC 13040)</name>
    <name type="common">Corynebacterium paurometabolum</name>
    <dbReference type="NCBI Taxonomy" id="521096"/>
    <lineage>
        <taxon>Bacteria</taxon>
        <taxon>Bacillati</taxon>
        <taxon>Actinomycetota</taxon>
        <taxon>Actinomycetes</taxon>
        <taxon>Mycobacteriales</taxon>
        <taxon>Tsukamurellaceae</taxon>
        <taxon>Tsukamurella</taxon>
    </lineage>
</organism>
<dbReference type="eggNOG" id="COG0784">
    <property type="taxonomic scope" value="Bacteria"/>
</dbReference>
<dbReference type="InterPro" id="IPR011006">
    <property type="entry name" value="CheY-like_superfamily"/>
</dbReference>
<dbReference type="STRING" id="521096.Tpau_3167"/>
<reference evidence="3 4" key="2">
    <citation type="journal article" date="2011" name="Stand. Genomic Sci.">
        <title>Complete genome sequence of Tsukamurella paurometabola type strain (no. 33).</title>
        <authorList>
            <person name="Munk A.C."/>
            <person name="Lapidus A."/>
            <person name="Lucas S."/>
            <person name="Nolan M."/>
            <person name="Tice H."/>
            <person name="Cheng J.F."/>
            <person name="Del Rio T.G."/>
            <person name="Goodwin L."/>
            <person name="Pitluck S."/>
            <person name="Liolios K."/>
            <person name="Huntemann M."/>
            <person name="Ivanova N."/>
            <person name="Mavromatis K."/>
            <person name="Mikhailova N."/>
            <person name="Pati A."/>
            <person name="Chen A."/>
            <person name="Palaniappan K."/>
            <person name="Tapia R."/>
            <person name="Han C."/>
            <person name="Land M."/>
            <person name="Hauser L."/>
            <person name="Chang Y.J."/>
            <person name="Jeffries C.D."/>
            <person name="Brettin T."/>
            <person name="Yasawong M."/>
            <person name="Brambilla E.M."/>
            <person name="Rohde M."/>
            <person name="Sikorski J."/>
            <person name="Goker M."/>
            <person name="Detter J.C."/>
            <person name="Woyke T."/>
            <person name="Bristow J."/>
            <person name="Eisen J.A."/>
            <person name="Markowitz V."/>
            <person name="Hugenholtz P."/>
            <person name="Kyrpides N.C."/>
            <person name="Klenk H.P."/>
        </authorList>
    </citation>
    <scope>NUCLEOTIDE SEQUENCE [LARGE SCALE GENOMIC DNA]</scope>
    <source>
        <strain evidence="4">ATCC 8368 / DSM 20162 / CCUG 35730 / CIP 100753 / JCM 10117 / KCTC 9821 / NBRC 16120 / NCIMB 702349 / NCTC 13040</strain>
    </source>
</reference>
<dbReference type="GO" id="GO:0000160">
    <property type="term" value="P:phosphorelay signal transduction system"/>
    <property type="evidence" value="ECO:0007669"/>
    <property type="project" value="InterPro"/>
</dbReference>
<dbReference type="AlphaFoldDB" id="D5UVH2"/>
<dbReference type="EMBL" id="CP001966">
    <property type="protein sequence ID" value="ADG79754.1"/>
    <property type="molecule type" value="Genomic_DNA"/>
</dbReference>
<feature type="modified residue" description="4-aspartylphosphate" evidence="1">
    <location>
        <position position="62"/>
    </location>
</feature>
<gene>
    <name evidence="3" type="ordered locus">Tpau_3167</name>
</gene>
<accession>D5UVH2</accession>
<evidence type="ECO:0000259" key="2">
    <source>
        <dbReference type="PROSITE" id="PS50110"/>
    </source>
</evidence>
<keyword evidence="1" id="KW-0597">Phosphoprotein</keyword>
<feature type="domain" description="Response regulatory" evidence="2">
    <location>
        <begin position="7"/>
        <end position="126"/>
    </location>
</feature>
<evidence type="ECO:0000313" key="4">
    <source>
        <dbReference type="Proteomes" id="UP000001213"/>
    </source>
</evidence>
<dbReference type="RefSeq" id="WP_013127761.1">
    <property type="nucleotide sequence ID" value="NC_014158.1"/>
</dbReference>
<name>D5UVH2_TSUPD</name>
<dbReference type="Gene3D" id="3.40.50.2300">
    <property type="match status" value="1"/>
</dbReference>
<dbReference type="Proteomes" id="UP000001213">
    <property type="component" value="Chromosome"/>
</dbReference>
<dbReference type="InterPro" id="IPR001789">
    <property type="entry name" value="Sig_transdc_resp-reg_receiver"/>
</dbReference>
<evidence type="ECO:0000256" key="1">
    <source>
        <dbReference type="PROSITE-ProRule" id="PRU00169"/>
    </source>
</evidence>
<reference evidence="4" key="1">
    <citation type="submission" date="2010-03" db="EMBL/GenBank/DDBJ databases">
        <title>The complete chromosome of Tsukamurella paurometabola DSM 20162.</title>
        <authorList>
            <consortium name="US DOE Joint Genome Institute (JGI-PGF)"/>
            <person name="Lucas S."/>
            <person name="Copeland A."/>
            <person name="Lapidus A."/>
            <person name="Glavina del Rio T."/>
            <person name="Dalin E."/>
            <person name="Tice H."/>
            <person name="Bruce D."/>
            <person name="Goodwin L."/>
            <person name="Pitluck S."/>
            <person name="Kyrpides N."/>
            <person name="Mavromatis K."/>
            <person name="Ivanova N."/>
            <person name="Mikhailova N."/>
            <person name="Munk A.C."/>
            <person name="Brettin T."/>
            <person name="Detter J.C."/>
            <person name="Tapia R."/>
            <person name="Han C."/>
            <person name="Larimer F."/>
            <person name="Land M."/>
            <person name="Hauser L."/>
            <person name="Markowitz V."/>
            <person name="Cheng J.-F."/>
            <person name="Hugenholtz P."/>
            <person name="Woyke T."/>
            <person name="Wu D."/>
            <person name="Jando M."/>
            <person name="Brambilla E."/>
            <person name="Klenk H.-P."/>
            <person name="Eisen J.A."/>
        </authorList>
    </citation>
    <scope>NUCLEOTIDE SEQUENCE [LARGE SCALE GENOMIC DNA]</scope>
    <source>
        <strain evidence="4">ATCC 8368 / DSM 20162 / CCUG 35730 / CIP 100753 / JCM 10117 / KCTC 9821 / NBRC 16120 / NCIMB 702349 / NCTC 13040</strain>
    </source>
</reference>
<evidence type="ECO:0000313" key="3">
    <source>
        <dbReference type="EMBL" id="ADG79754.1"/>
    </source>
</evidence>
<protein>
    <submittedName>
        <fullName evidence="3">Response regulator receiver protein</fullName>
    </submittedName>
</protein>
<dbReference type="HOGENOM" id="CLU_127113_0_0_11"/>
<dbReference type="SUPFAM" id="SSF52172">
    <property type="entry name" value="CheY-like"/>
    <property type="match status" value="1"/>
</dbReference>
<sequence>MTGAAPLVLIYSSNARHRAEIAAALGTRPSPALPPITVTEAATAPTVVARLDQGGIDLAILDGEASPAGGLGLARQLRDEIDPCPPLLVITARRADGWLATWSHADAWVSHPLDPFEVAAAAASLLATTVERHTAAEFLE</sequence>
<dbReference type="PROSITE" id="PS50110">
    <property type="entry name" value="RESPONSE_REGULATORY"/>
    <property type="match status" value="1"/>
</dbReference>
<keyword evidence="4" id="KW-1185">Reference proteome</keyword>
<dbReference type="KEGG" id="tpr:Tpau_3167"/>
<proteinExistence type="predicted"/>